<dbReference type="Proteomes" id="UP000271464">
    <property type="component" value="Unassembled WGS sequence"/>
</dbReference>
<dbReference type="EMBL" id="UPHM01000056">
    <property type="protein sequence ID" value="VAZ93679.1"/>
    <property type="molecule type" value="Genomic_DNA"/>
</dbReference>
<keyword evidence="2" id="KW-0472">Membrane</keyword>
<dbReference type="GeneID" id="66601271"/>
<feature type="compositionally biased region" description="Polar residues" evidence="1">
    <location>
        <begin position="16"/>
        <end position="27"/>
    </location>
</feature>
<evidence type="ECO:0000313" key="7">
    <source>
        <dbReference type="Proteomes" id="UP000192335"/>
    </source>
</evidence>
<feature type="region of interest" description="Disordered" evidence="1">
    <location>
        <begin position="1"/>
        <end position="43"/>
    </location>
</feature>
<organism evidence="4 7">
    <name type="scientific">Mycobacterium persicum</name>
    <dbReference type="NCBI Taxonomy" id="1487726"/>
    <lineage>
        <taxon>Bacteria</taxon>
        <taxon>Bacillati</taxon>
        <taxon>Actinomycetota</taxon>
        <taxon>Actinomycetes</taxon>
        <taxon>Mycobacteriales</taxon>
        <taxon>Mycobacteriaceae</taxon>
        <taxon>Mycobacterium</taxon>
    </lineage>
</organism>
<dbReference type="EMBL" id="MWQA01000001">
    <property type="protein sequence ID" value="ORC09873.1"/>
    <property type="molecule type" value="Genomic_DNA"/>
</dbReference>
<evidence type="ECO:0000313" key="8">
    <source>
        <dbReference type="Proteomes" id="UP000271464"/>
    </source>
</evidence>
<keyword evidence="8" id="KW-1185">Reference proteome</keyword>
<accession>A0A1X0LHR1</accession>
<evidence type="ECO:0000256" key="2">
    <source>
        <dbReference type="SAM" id="Phobius"/>
    </source>
</evidence>
<evidence type="ECO:0000313" key="9">
    <source>
        <dbReference type="Proteomes" id="UP000279331"/>
    </source>
</evidence>
<dbReference type="EMBL" id="UPHL01000160">
    <property type="protein sequence ID" value="VAZ86626.1"/>
    <property type="molecule type" value="Genomic_DNA"/>
</dbReference>
<dbReference type="RefSeq" id="WP_075549511.1">
    <property type="nucleotide sequence ID" value="NZ_CADEAW010000082.1"/>
</dbReference>
<dbReference type="Proteomes" id="UP000192335">
    <property type="component" value="Unassembled WGS sequence"/>
</dbReference>
<dbReference type="AlphaFoldDB" id="A0A1X0LHR1"/>
<feature type="domain" description="DUF4190" evidence="3">
    <location>
        <begin position="56"/>
        <end position="107"/>
    </location>
</feature>
<evidence type="ECO:0000259" key="3">
    <source>
        <dbReference type="Pfam" id="PF13828"/>
    </source>
</evidence>
<keyword evidence="2" id="KW-1133">Transmembrane helix</keyword>
<dbReference type="InterPro" id="IPR025241">
    <property type="entry name" value="DUF4190"/>
</dbReference>
<gene>
    <name evidence="4" type="ORF">B4U45_28015</name>
    <name evidence="5" type="ORF">LAUMK42_05478</name>
    <name evidence="6" type="ORF">LAUMK4_02539</name>
</gene>
<keyword evidence="2" id="KW-0812">Transmembrane</keyword>
<feature type="transmembrane region" description="Helical" evidence="2">
    <location>
        <begin position="90"/>
        <end position="114"/>
    </location>
</feature>
<dbReference type="Proteomes" id="UP000279331">
    <property type="component" value="Unassembled WGS sequence"/>
</dbReference>
<proteinExistence type="predicted"/>
<name>A0A1X0LHR1_9MYCO</name>
<sequence length="227" mass="23911">MTQAGDPFQQDRADQFGTTTGPPTFSYPQPGGDPWQVGGSAFPTPPAQKASLDTYAVLSSILAVPMPPAAVVLGHLALPRIRRTGERGRLAAIVGLVIGYLMCAVLVAGAIWVASTAHSPSSRNAATPTTSAPSLPASTSTSTSIVTVPPSIRPRVKLDLSQAAVGTCVEIQRRGTEADELDLFKVDCEHREGVYVVTARVSNQYECKSTYIAAPPDRGFAVCLNLY</sequence>
<evidence type="ECO:0000313" key="6">
    <source>
        <dbReference type="EMBL" id="VAZ93679.1"/>
    </source>
</evidence>
<protein>
    <recommendedName>
        <fullName evidence="3">DUF4190 domain-containing protein</fullName>
    </recommendedName>
</protein>
<feature type="region of interest" description="Disordered" evidence="1">
    <location>
        <begin position="120"/>
        <end position="146"/>
    </location>
</feature>
<evidence type="ECO:0000256" key="1">
    <source>
        <dbReference type="SAM" id="MobiDB-lite"/>
    </source>
</evidence>
<feature type="transmembrane region" description="Helical" evidence="2">
    <location>
        <begin position="55"/>
        <end position="78"/>
    </location>
</feature>
<dbReference type="Pfam" id="PF13828">
    <property type="entry name" value="DUF4190"/>
    <property type="match status" value="1"/>
</dbReference>
<comment type="caution">
    <text evidence="4">The sequence shown here is derived from an EMBL/GenBank/DDBJ whole genome shotgun (WGS) entry which is preliminary data.</text>
</comment>
<reference evidence="8 9" key="2">
    <citation type="submission" date="2018-09" db="EMBL/GenBank/DDBJ databases">
        <authorList>
            <person name="Tagini F."/>
        </authorList>
    </citation>
    <scope>NUCLEOTIDE SEQUENCE [LARGE SCALE GENOMIC DNA]</scope>
    <source>
        <strain evidence="6 8">MK4</strain>
        <strain evidence="5 9">MK42</strain>
    </source>
</reference>
<evidence type="ECO:0000313" key="5">
    <source>
        <dbReference type="EMBL" id="VAZ86626.1"/>
    </source>
</evidence>
<evidence type="ECO:0000313" key="4">
    <source>
        <dbReference type="EMBL" id="ORC09873.1"/>
    </source>
</evidence>
<reference evidence="4 7" key="1">
    <citation type="submission" date="2017-02" db="EMBL/GenBank/DDBJ databases">
        <title>Mycobacterium kansasii genomes.</title>
        <authorList>
            <person name="Borowka P."/>
            <person name="Strapagiel D."/>
            <person name="Marciniak B."/>
            <person name="Lach J."/>
            <person name="Bakula Z."/>
            <person name="Van Ingen J."/>
            <person name="Safianowska A."/>
            <person name="Brzostek A."/>
            <person name="Dziadek J."/>
            <person name="Jagielski T."/>
        </authorList>
    </citation>
    <scope>NUCLEOTIDE SEQUENCE [LARGE SCALE GENOMIC DNA]</scope>
    <source>
        <strain evidence="4 7">12MK</strain>
    </source>
</reference>